<organism evidence="2 3">
    <name type="scientific">Candidatus Doriopsillibacter californiensis</name>
    <dbReference type="NCBI Taxonomy" id="2970740"/>
    <lineage>
        <taxon>Bacteria</taxon>
        <taxon>Pseudomonadati</taxon>
        <taxon>Pseudomonadota</taxon>
        <taxon>Gammaproteobacteria</taxon>
        <taxon>Candidatus Tethybacterales</taxon>
        <taxon>Candidatus Persebacteraceae</taxon>
        <taxon>Candidatus Doriopsillibacter</taxon>
    </lineage>
</organism>
<dbReference type="InterPro" id="IPR038404">
    <property type="entry name" value="TRAP_DctP_sf"/>
</dbReference>
<proteinExistence type="predicted"/>
<dbReference type="Proteomes" id="UP001168167">
    <property type="component" value="Unassembled WGS sequence"/>
</dbReference>
<dbReference type="PANTHER" id="PTHR33376:SF5">
    <property type="entry name" value="EXTRACYTOPLASMIC SOLUTE RECEPTOR PROTEIN"/>
    <property type="match status" value="1"/>
</dbReference>
<dbReference type="PROSITE" id="PS51257">
    <property type="entry name" value="PROKAR_LIPOPROTEIN"/>
    <property type="match status" value="1"/>
</dbReference>
<dbReference type="EMBL" id="JANQAO010000003">
    <property type="protein sequence ID" value="MDM5147922.1"/>
    <property type="molecule type" value="Genomic_DNA"/>
</dbReference>
<dbReference type="InterPro" id="IPR018389">
    <property type="entry name" value="DctP_fam"/>
</dbReference>
<name>A0ABT7QMN4_9GAMM</name>
<dbReference type="PIRSF" id="PIRSF039026">
    <property type="entry name" value="SiaP"/>
    <property type="match status" value="1"/>
</dbReference>
<gene>
    <name evidence="2" type="primary">dctP</name>
    <name evidence="2" type="ORF">NQX30_06015</name>
</gene>
<comment type="caution">
    <text evidence="2">The sequence shown here is derived from an EMBL/GenBank/DDBJ whole genome shotgun (WGS) entry which is preliminary data.</text>
</comment>
<evidence type="ECO:0000313" key="3">
    <source>
        <dbReference type="Proteomes" id="UP001168167"/>
    </source>
</evidence>
<reference evidence="2" key="2">
    <citation type="journal article" date="2023" name="Microbiome">
        <title>Synthase-selected sorting approach identifies a beta-lactone synthase in a nudibranch symbiotic bacterium.</title>
        <authorList>
            <person name="Dzunkova M."/>
            <person name="La Clair J.J."/>
            <person name="Tyml T."/>
            <person name="Doud D."/>
            <person name="Schulz F."/>
            <person name="Piquer-Esteban S."/>
            <person name="Porcel Sanchis D."/>
            <person name="Osborn A."/>
            <person name="Robinson D."/>
            <person name="Louie K.B."/>
            <person name="Bowen B.P."/>
            <person name="Bowers R.M."/>
            <person name="Lee J."/>
            <person name="Arnau V."/>
            <person name="Diaz-Villanueva W."/>
            <person name="Stepanauskas R."/>
            <person name="Gosliner T."/>
            <person name="Date S.V."/>
            <person name="Northen T.R."/>
            <person name="Cheng J.F."/>
            <person name="Burkart M.D."/>
            <person name="Woyke T."/>
        </authorList>
    </citation>
    <scope>NUCLEOTIDE SEQUENCE</scope>
    <source>
        <strain evidence="2">Df01</strain>
    </source>
</reference>
<dbReference type="Gene3D" id="3.40.190.10">
    <property type="entry name" value="Periplasmic binding protein-like II"/>
    <property type="match status" value="1"/>
</dbReference>
<dbReference type="NCBIfam" id="NF037995">
    <property type="entry name" value="TRAP_S1"/>
    <property type="match status" value="1"/>
</dbReference>
<keyword evidence="3" id="KW-1185">Reference proteome</keyword>
<reference evidence="2" key="1">
    <citation type="submission" date="2022-08" db="EMBL/GenBank/DDBJ databases">
        <authorList>
            <person name="Dzunkova M."/>
            <person name="La Clair J."/>
            <person name="Tyml T."/>
            <person name="Doud D."/>
            <person name="Schulz F."/>
            <person name="Piquer S."/>
            <person name="Porcel Sanchis D."/>
            <person name="Osborn A."/>
            <person name="Robinson D."/>
            <person name="Louie K.B."/>
            <person name="Bowen B.P."/>
            <person name="Bowers R."/>
            <person name="Lee J."/>
            <person name="Arnau Llombart V."/>
            <person name="Diaz Villanueva W."/>
            <person name="Gosliner T."/>
            <person name="Northen T."/>
            <person name="Cheng J.-F."/>
            <person name="Burkart M.D."/>
            <person name="Woyke T."/>
        </authorList>
    </citation>
    <scope>NUCLEOTIDE SEQUENCE</scope>
    <source>
        <strain evidence="2">Df01</strain>
    </source>
</reference>
<evidence type="ECO:0000313" key="2">
    <source>
        <dbReference type="EMBL" id="MDM5147922.1"/>
    </source>
</evidence>
<protein>
    <submittedName>
        <fullName evidence="2">TRAP transporter substrate-binding protein DctP</fullName>
    </submittedName>
</protein>
<accession>A0ABT7QMN4</accession>
<dbReference type="InterPro" id="IPR026289">
    <property type="entry name" value="SBP_TakP-like"/>
</dbReference>
<dbReference type="Gene3D" id="3.40.190.170">
    <property type="entry name" value="Bacterial extracellular solute-binding protein, family 7"/>
    <property type="match status" value="1"/>
</dbReference>
<dbReference type="PANTHER" id="PTHR33376">
    <property type="match status" value="1"/>
</dbReference>
<sequence length="368" mass="40114">MQRRKFITAGLVTGSAALAAACGKKEEEKEQSPAPAVRKKYSWRMATTWPKDFPGLGIGANKLAKYITDMSDGELEVTVYGAGEIVPAFESFDAVSKGTVEMGHGAAYYWKGKSPATQFFAAVPFGLTAQEMNAWIYYGGGQELWDELYASFNLKPFLAGNTGVQMGGWFNREINSLDDMKGLKMRMPGLGGEVIGALGATPKALPGGEIFTSLQSGAIDATEWVGPYNDMAFGLYKAAKYYYYPGWHEPGTALETFVNKQAYDALPKHLQHVVATAAQAANMDMLSEFVARNGSALDTLISEHGVILKRFPDEVMKALKTTSEEVVNSVAEKDTASQKVYSAFTDFRKKVAGWTDLSETPYSQARNL</sequence>
<evidence type="ECO:0000256" key="1">
    <source>
        <dbReference type="ARBA" id="ARBA00022729"/>
    </source>
</evidence>
<keyword evidence="1" id="KW-0732">Signal</keyword>
<dbReference type="Pfam" id="PF03480">
    <property type="entry name" value="DctP"/>
    <property type="match status" value="1"/>
</dbReference>